<keyword evidence="3" id="KW-1185">Reference proteome</keyword>
<evidence type="ECO:0000256" key="1">
    <source>
        <dbReference type="SAM" id="Phobius"/>
    </source>
</evidence>
<sequence length="279" mass="31285">MKTAMRCLTWGRQAFSWQDWLLFSSVFLATCVLSVHSLATWAVILAWIVSLSFFLLLKLLDELLDFSTDQRAGRDSFLLRGEVSQQELWLVVLLVLLAQLCYLLSFQRSQALLTWFALMLSAFLLAHPGLAGRPILYSLLHYLLLPGFAAWQFSLSTDWADFDVPHALFMLVLYAGALQYELSRKLDLHSGYAGVLTLFQTCFGIGLMNLLACMSCAILITVSGRKLFSLEMIVCVFFATIYALVCLLIKPAPSTKILLRNISGFSLLCLNLVIFTSLA</sequence>
<evidence type="ECO:0000313" key="3">
    <source>
        <dbReference type="Proteomes" id="UP000247792"/>
    </source>
</evidence>
<protein>
    <recommendedName>
        <fullName evidence="4">UbiA prenyltransferase family protein</fullName>
    </recommendedName>
</protein>
<keyword evidence="1" id="KW-1133">Transmembrane helix</keyword>
<feature type="transmembrane region" description="Helical" evidence="1">
    <location>
        <begin position="195"/>
        <end position="222"/>
    </location>
</feature>
<evidence type="ECO:0008006" key="4">
    <source>
        <dbReference type="Google" id="ProtNLM"/>
    </source>
</evidence>
<feature type="transmembrane region" description="Helical" evidence="1">
    <location>
        <begin position="261"/>
        <end position="278"/>
    </location>
</feature>
<feature type="transmembrane region" description="Helical" evidence="1">
    <location>
        <begin position="112"/>
        <end position="130"/>
    </location>
</feature>
<organism evidence="2 3">
    <name type="scientific">Undibacterium pigrum</name>
    <dbReference type="NCBI Taxonomy" id="401470"/>
    <lineage>
        <taxon>Bacteria</taxon>
        <taxon>Pseudomonadati</taxon>
        <taxon>Pseudomonadota</taxon>
        <taxon>Betaproteobacteria</taxon>
        <taxon>Burkholderiales</taxon>
        <taxon>Oxalobacteraceae</taxon>
        <taxon>Undibacterium</taxon>
    </lineage>
</organism>
<proteinExistence type="predicted"/>
<keyword evidence="1" id="KW-0812">Transmembrane</keyword>
<dbReference type="Proteomes" id="UP000247792">
    <property type="component" value="Unassembled WGS sequence"/>
</dbReference>
<evidence type="ECO:0000313" key="2">
    <source>
        <dbReference type="EMBL" id="PXX40329.1"/>
    </source>
</evidence>
<comment type="caution">
    <text evidence="2">The sequence shown here is derived from an EMBL/GenBank/DDBJ whole genome shotgun (WGS) entry which is preliminary data.</text>
</comment>
<feature type="transmembrane region" description="Helical" evidence="1">
    <location>
        <begin position="166"/>
        <end position="183"/>
    </location>
</feature>
<dbReference type="OrthoDB" id="10005363at2"/>
<feature type="transmembrane region" description="Helical" evidence="1">
    <location>
        <begin position="88"/>
        <end position="106"/>
    </location>
</feature>
<dbReference type="AlphaFoldDB" id="A0A318IXX7"/>
<feature type="transmembrane region" description="Helical" evidence="1">
    <location>
        <begin position="20"/>
        <end position="38"/>
    </location>
</feature>
<name>A0A318IXX7_9BURK</name>
<reference evidence="2 3" key="1">
    <citation type="submission" date="2018-05" db="EMBL/GenBank/DDBJ databases">
        <title>Genomic Encyclopedia of Type Strains, Phase IV (KMG-IV): sequencing the most valuable type-strain genomes for metagenomic binning, comparative biology and taxonomic classification.</title>
        <authorList>
            <person name="Goeker M."/>
        </authorList>
    </citation>
    <scope>NUCLEOTIDE SEQUENCE [LARGE SCALE GENOMIC DNA]</scope>
    <source>
        <strain evidence="2 3">DSM 19792</strain>
    </source>
</reference>
<dbReference type="EMBL" id="QJKB01000008">
    <property type="protein sequence ID" value="PXX40329.1"/>
    <property type="molecule type" value="Genomic_DNA"/>
</dbReference>
<keyword evidence="1" id="KW-0472">Membrane</keyword>
<dbReference type="RefSeq" id="WP_110257060.1">
    <property type="nucleotide sequence ID" value="NZ_QJKB01000008.1"/>
</dbReference>
<gene>
    <name evidence="2" type="ORF">DFR42_108164</name>
</gene>
<feature type="transmembrane region" description="Helical" evidence="1">
    <location>
        <begin position="228"/>
        <end position="249"/>
    </location>
</feature>
<accession>A0A318IXX7</accession>